<name>A0ABX3GQB2_9BACL</name>
<organism evidence="1 2">
    <name type="scientific">Paenibacillus odorifer</name>
    <dbReference type="NCBI Taxonomy" id="189426"/>
    <lineage>
        <taxon>Bacteria</taxon>
        <taxon>Bacillati</taxon>
        <taxon>Bacillota</taxon>
        <taxon>Bacilli</taxon>
        <taxon>Bacillales</taxon>
        <taxon>Paenibacillaceae</taxon>
        <taxon>Paenibacillus</taxon>
    </lineage>
</organism>
<gene>
    <name evidence="1" type="ORF">BSO21_10780</name>
</gene>
<dbReference type="Proteomes" id="UP000187158">
    <property type="component" value="Unassembled WGS sequence"/>
</dbReference>
<protein>
    <submittedName>
        <fullName evidence="1">Uncharacterized protein</fullName>
    </submittedName>
</protein>
<accession>A0ABX3GQB2</accession>
<evidence type="ECO:0000313" key="2">
    <source>
        <dbReference type="Proteomes" id="UP000187158"/>
    </source>
</evidence>
<proteinExistence type="predicted"/>
<comment type="caution">
    <text evidence="1">The sequence shown here is derived from an EMBL/GenBank/DDBJ whole genome shotgun (WGS) entry which is preliminary data.</text>
</comment>
<keyword evidence="2" id="KW-1185">Reference proteome</keyword>
<dbReference type="EMBL" id="MPVP01000050">
    <property type="protein sequence ID" value="OMD34643.1"/>
    <property type="molecule type" value="Genomic_DNA"/>
</dbReference>
<reference evidence="1 2" key="1">
    <citation type="submission" date="2016-11" db="EMBL/GenBank/DDBJ databases">
        <title>Paenibacillus species isolates.</title>
        <authorList>
            <person name="Beno S.M."/>
        </authorList>
    </citation>
    <scope>NUCLEOTIDE SEQUENCE [LARGE SCALE GENOMIC DNA]</scope>
    <source>
        <strain evidence="1 2">FSL H7-0433</strain>
    </source>
</reference>
<sequence length="78" mass="9273">MPFENKISFLNRDVNNLAHVSKQALLNLSYRTAVVLEFKGGWVRKKGESKWFRWIQMYRHLSYQLKKEAQNESANTIN</sequence>
<evidence type="ECO:0000313" key="1">
    <source>
        <dbReference type="EMBL" id="OMD34643.1"/>
    </source>
</evidence>